<name>A0A5B1BIB8_MYCSI</name>
<organism evidence="2 3">
    <name type="scientific">Mycobacterium simiae</name>
    <name type="common">Mycobacterium habana</name>
    <dbReference type="NCBI Taxonomy" id="1784"/>
    <lineage>
        <taxon>Bacteria</taxon>
        <taxon>Bacillati</taxon>
        <taxon>Actinomycetota</taxon>
        <taxon>Actinomycetes</taxon>
        <taxon>Mycobacteriales</taxon>
        <taxon>Mycobacteriaceae</taxon>
        <taxon>Mycobacterium</taxon>
        <taxon>Mycobacterium simiae complex</taxon>
    </lineage>
</organism>
<dbReference type="Gene3D" id="3.40.50.1820">
    <property type="entry name" value="alpha/beta hydrolase"/>
    <property type="match status" value="1"/>
</dbReference>
<protein>
    <submittedName>
        <fullName evidence="2">Alpha/beta hydrolase</fullName>
    </submittedName>
</protein>
<keyword evidence="3" id="KW-1185">Reference proteome</keyword>
<evidence type="ECO:0000313" key="3">
    <source>
        <dbReference type="Proteomes" id="UP000324701"/>
    </source>
</evidence>
<dbReference type="InterPro" id="IPR029058">
    <property type="entry name" value="AB_hydrolase_fold"/>
</dbReference>
<sequence>MPIPAYADDPRIAPLRARDLSGLPPAIVVSAEFDPRRDEGDAYAEALAAAGVPTRHVRACGHTHLSLSMVDVVVSGAPIRAQIADALRGFFATDAATTAPAQAAG</sequence>
<keyword evidence="2" id="KW-0378">Hydrolase</keyword>
<dbReference type="EMBL" id="VTZN01000165">
    <property type="protein sequence ID" value="KAA1248388.1"/>
    <property type="molecule type" value="Genomic_DNA"/>
</dbReference>
<evidence type="ECO:0000313" key="2">
    <source>
        <dbReference type="EMBL" id="KAA1248388.1"/>
    </source>
</evidence>
<proteinExistence type="predicted"/>
<dbReference type="GO" id="GO:0016787">
    <property type="term" value="F:hydrolase activity"/>
    <property type="evidence" value="ECO:0007669"/>
    <property type="project" value="UniProtKB-KW"/>
</dbReference>
<dbReference type="SUPFAM" id="SSF53474">
    <property type="entry name" value="alpha/beta-Hydrolases"/>
    <property type="match status" value="1"/>
</dbReference>
<evidence type="ECO:0000259" key="1">
    <source>
        <dbReference type="Pfam" id="PF07859"/>
    </source>
</evidence>
<dbReference type="OrthoDB" id="3181909at2"/>
<dbReference type="InterPro" id="IPR013094">
    <property type="entry name" value="AB_hydrolase_3"/>
</dbReference>
<dbReference type="RefSeq" id="WP_149655744.1">
    <property type="nucleotide sequence ID" value="NZ_VTZN01000165.1"/>
</dbReference>
<dbReference type="Pfam" id="PF07859">
    <property type="entry name" value="Abhydrolase_3"/>
    <property type="match status" value="1"/>
</dbReference>
<comment type="caution">
    <text evidence="2">The sequence shown here is derived from an EMBL/GenBank/DDBJ whole genome shotgun (WGS) entry which is preliminary data.</text>
</comment>
<accession>A0A5B1BIB8</accession>
<reference evidence="2 3" key="1">
    <citation type="submission" date="2019-09" db="EMBL/GenBank/DDBJ databases">
        <title>Report of infection by Mycobacterium simiae a patient suffering from pulmonary tuberculosis.</title>
        <authorList>
            <person name="Mohanty P.S."/>
            <person name="Bansal A.K."/>
            <person name="Singh H."/>
            <person name="Sharma S."/>
            <person name="Patil S.A."/>
            <person name="Upadhaya P."/>
            <person name="Singh P.K."/>
            <person name="Kumar D."/>
            <person name="Kumar S."/>
            <person name="Singh R.K."/>
            <person name="Chaudhary B."/>
        </authorList>
    </citation>
    <scope>NUCLEOTIDE SEQUENCE [LARGE SCALE GENOMIC DNA]</scope>
    <source>
        <strain evidence="2 3">JAL-560-SIM</strain>
    </source>
</reference>
<dbReference type="Proteomes" id="UP000324701">
    <property type="component" value="Unassembled WGS sequence"/>
</dbReference>
<dbReference type="AlphaFoldDB" id="A0A5B1BIB8"/>
<feature type="domain" description="Alpha/beta hydrolase fold-3" evidence="1">
    <location>
        <begin position="4"/>
        <end position="65"/>
    </location>
</feature>
<gene>
    <name evidence="2" type="ORF">F0Q45_20810</name>
</gene>